<dbReference type="EMBL" id="JAACFV010000080">
    <property type="protein sequence ID" value="KAF7506795.1"/>
    <property type="molecule type" value="Genomic_DNA"/>
</dbReference>
<name>A0A8H7AKJ0_9EURO</name>
<dbReference type="Proteomes" id="UP000606974">
    <property type="component" value="Unassembled WGS sequence"/>
</dbReference>
<keyword evidence="3" id="KW-1185">Reference proteome</keyword>
<dbReference type="AlphaFoldDB" id="A0A8H7AKJ0"/>
<accession>A0A8H7AKJ0</accession>
<proteinExistence type="predicted"/>
<organism evidence="2 3">
    <name type="scientific">Endocarpon pusillum</name>
    <dbReference type="NCBI Taxonomy" id="364733"/>
    <lineage>
        <taxon>Eukaryota</taxon>
        <taxon>Fungi</taxon>
        <taxon>Dikarya</taxon>
        <taxon>Ascomycota</taxon>
        <taxon>Pezizomycotina</taxon>
        <taxon>Eurotiomycetes</taxon>
        <taxon>Chaetothyriomycetidae</taxon>
        <taxon>Verrucariales</taxon>
        <taxon>Verrucariaceae</taxon>
        <taxon>Endocarpon</taxon>
    </lineage>
</organism>
<sequence length="70" mass="7763">MDQKLTEAIQNLTASARPAPSPLPRHVSSPTHLVGRPTRVSQHGNHAPDTLELPPLLKLYDSLFHDVYQT</sequence>
<comment type="caution">
    <text evidence="2">The sequence shown here is derived from an EMBL/GenBank/DDBJ whole genome shotgun (WGS) entry which is preliminary data.</text>
</comment>
<evidence type="ECO:0000313" key="2">
    <source>
        <dbReference type="EMBL" id="KAF7506795.1"/>
    </source>
</evidence>
<evidence type="ECO:0000313" key="3">
    <source>
        <dbReference type="Proteomes" id="UP000606974"/>
    </source>
</evidence>
<protein>
    <submittedName>
        <fullName evidence="2">Uncharacterized protein</fullName>
    </submittedName>
</protein>
<gene>
    <name evidence="2" type="ORF">GJ744_011407</name>
</gene>
<evidence type="ECO:0000256" key="1">
    <source>
        <dbReference type="SAM" id="MobiDB-lite"/>
    </source>
</evidence>
<feature type="region of interest" description="Disordered" evidence="1">
    <location>
        <begin position="13"/>
        <end position="49"/>
    </location>
</feature>
<reference evidence="2" key="1">
    <citation type="submission" date="2020-02" db="EMBL/GenBank/DDBJ databases">
        <authorList>
            <person name="Palmer J.M."/>
        </authorList>
    </citation>
    <scope>NUCLEOTIDE SEQUENCE</scope>
    <source>
        <strain evidence="2">EPUS1.4</strain>
        <tissue evidence="2">Thallus</tissue>
    </source>
</reference>